<dbReference type="RefSeq" id="WP_284328639.1">
    <property type="nucleotide sequence ID" value="NZ_BSUN01000001.1"/>
</dbReference>
<evidence type="ECO:0000256" key="2">
    <source>
        <dbReference type="ARBA" id="ARBA00022651"/>
    </source>
</evidence>
<dbReference type="EMBL" id="BSUN01000001">
    <property type="protein sequence ID" value="GMA36552.1"/>
    <property type="molecule type" value="Genomic_DNA"/>
</dbReference>
<keyword evidence="5 6" id="KW-0326">Glycosidase</keyword>
<dbReference type="Gene3D" id="2.115.10.20">
    <property type="entry name" value="Glycosyl hydrolase domain, family 43"/>
    <property type="match status" value="1"/>
</dbReference>
<dbReference type="PANTHER" id="PTHR43772">
    <property type="entry name" value="ENDO-1,4-BETA-XYLANASE"/>
    <property type="match status" value="1"/>
</dbReference>
<dbReference type="Proteomes" id="UP001157125">
    <property type="component" value="Unassembled WGS sequence"/>
</dbReference>
<dbReference type="PANTHER" id="PTHR43772:SF2">
    <property type="entry name" value="PUTATIVE (AFU_ORTHOLOGUE AFUA_2G04480)-RELATED"/>
    <property type="match status" value="1"/>
</dbReference>
<evidence type="ECO:0000256" key="1">
    <source>
        <dbReference type="ARBA" id="ARBA00009865"/>
    </source>
</evidence>
<evidence type="ECO:0000256" key="4">
    <source>
        <dbReference type="ARBA" id="ARBA00023277"/>
    </source>
</evidence>
<comment type="similarity">
    <text evidence="1 6">Belongs to the glycosyl hydrolase 43 family.</text>
</comment>
<dbReference type="Pfam" id="PF04616">
    <property type="entry name" value="Glyco_hydro_43"/>
    <property type="match status" value="1"/>
</dbReference>
<accession>A0ABQ6IF84</accession>
<keyword evidence="3 6" id="KW-0378">Hydrolase</keyword>
<gene>
    <name evidence="7" type="ORF">GCM10025876_27560</name>
</gene>
<evidence type="ECO:0008006" key="9">
    <source>
        <dbReference type="Google" id="ProtNLM"/>
    </source>
</evidence>
<evidence type="ECO:0000313" key="8">
    <source>
        <dbReference type="Proteomes" id="UP001157125"/>
    </source>
</evidence>
<dbReference type="SUPFAM" id="SSF75005">
    <property type="entry name" value="Arabinanase/levansucrase/invertase"/>
    <property type="match status" value="1"/>
</dbReference>
<protein>
    <recommendedName>
        <fullName evidence="9">Glycosyl hydrolases family 43</fullName>
    </recommendedName>
</protein>
<evidence type="ECO:0000256" key="6">
    <source>
        <dbReference type="RuleBase" id="RU361187"/>
    </source>
</evidence>
<name>A0ABQ6IF84_9MICO</name>
<reference evidence="8" key="1">
    <citation type="journal article" date="2019" name="Int. J. Syst. Evol. Microbiol.">
        <title>The Global Catalogue of Microorganisms (GCM) 10K type strain sequencing project: providing services to taxonomists for standard genome sequencing and annotation.</title>
        <authorList>
            <consortium name="The Broad Institute Genomics Platform"/>
            <consortium name="The Broad Institute Genome Sequencing Center for Infectious Disease"/>
            <person name="Wu L."/>
            <person name="Ma J."/>
        </authorList>
    </citation>
    <scope>NUCLEOTIDE SEQUENCE [LARGE SCALE GENOMIC DNA]</scope>
    <source>
        <strain evidence="8">NBRC 112299</strain>
    </source>
</reference>
<evidence type="ECO:0000256" key="3">
    <source>
        <dbReference type="ARBA" id="ARBA00022801"/>
    </source>
</evidence>
<proteinExistence type="inferred from homology"/>
<dbReference type="InterPro" id="IPR023296">
    <property type="entry name" value="Glyco_hydro_beta-prop_sf"/>
</dbReference>
<sequence length="306" mass="33699">MTASKTSHGSPIDRLLGDPDLTYFDGRYWLYATNDGVEGWVNSTINAFSSTDLVTWVDHGVALDSVATVSWERVKARTWAPAVLHLADRHVIYTAEDGNIAAAVSASPAGPFVDVGAPLVPAGSLPGYQIDPAVLRFADEWWLLWGNGVAHMAPLGADGVTLDLGRLHSWTPTGFTEAIDIKERDGIFHATWSVGDTRKPDYRVAYATAPSPFGPWSDRGLLLEARPEAGILSTGHHSILQVPHTDEWIIAYHRWAGEDGAGWRRESMFAEVTFVDGVMQPVVPSHDWYRLELPEWQAPFEERTGQ</sequence>
<evidence type="ECO:0000256" key="5">
    <source>
        <dbReference type="ARBA" id="ARBA00023295"/>
    </source>
</evidence>
<dbReference type="InterPro" id="IPR052176">
    <property type="entry name" value="Glycosyl_Hydrlase_43_Enz"/>
</dbReference>
<comment type="caution">
    <text evidence="7">The sequence shown here is derived from an EMBL/GenBank/DDBJ whole genome shotgun (WGS) entry which is preliminary data.</text>
</comment>
<keyword evidence="8" id="KW-1185">Reference proteome</keyword>
<dbReference type="InterPro" id="IPR006710">
    <property type="entry name" value="Glyco_hydro_43"/>
</dbReference>
<evidence type="ECO:0000313" key="7">
    <source>
        <dbReference type="EMBL" id="GMA36552.1"/>
    </source>
</evidence>
<organism evidence="7 8">
    <name type="scientific">Demequina litorisediminis</name>
    <dbReference type="NCBI Taxonomy" id="1849022"/>
    <lineage>
        <taxon>Bacteria</taxon>
        <taxon>Bacillati</taxon>
        <taxon>Actinomycetota</taxon>
        <taxon>Actinomycetes</taxon>
        <taxon>Micrococcales</taxon>
        <taxon>Demequinaceae</taxon>
        <taxon>Demequina</taxon>
    </lineage>
</organism>
<keyword evidence="2" id="KW-0858">Xylan degradation</keyword>
<keyword evidence="4" id="KW-0119">Carbohydrate metabolism</keyword>
<keyword evidence="2" id="KW-0624">Polysaccharide degradation</keyword>